<protein>
    <submittedName>
        <fullName evidence="6">LysR family transcriptional regulator</fullName>
    </submittedName>
</protein>
<evidence type="ECO:0000259" key="5">
    <source>
        <dbReference type="PROSITE" id="PS50931"/>
    </source>
</evidence>
<dbReference type="SUPFAM" id="SSF46785">
    <property type="entry name" value="Winged helix' DNA-binding domain"/>
    <property type="match status" value="1"/>
</dbReference>
<comment type="similarity">
    <text evidence="1">Belongs to the LysR transcriptional regulatory family.</text>
</comment>
<sequence length="301" mass="33145">MRLRHIEVFQAVLQAGSVSGAARLLNVSQPNVSRVLNHAEQQLGFTLFDRTPQGLIVTPEGRRLMPEVEALFSHIQAIGELAEQLRQGEGQHVRIGSAHALGHSVMAPVLVDFRRQTPGGSVELVTGHFNTLSQDLLQYKMDFALAFGEQATQELVAESIYQANMVALLPKDSPVEGPVSLAWLCDNDLLMLQQQDPLGQVLNRVLRENSLMPASTLFIKTYSVIADMVLAGGGVGVVDTFTARRYVDQLKIVPVVEALPFEVILLSRRDQPASQAALKLKQLIRRKLWELGEEKGGFLNP</sequence>
<evidence type="ECO:0000313" key="7">
    <source>
        <dbReference type="Proteomes" id="UP000239197"/>
    </source>
</evidence>
<dbReference type="InterPro" id="IPR036388">
    <property type="entry name" value="WH-like_DNA-bd_sf"/>
</dbReference>
<dbReference type="OrthoDB" id="6624490at2"/>
<dbReference type="InterPro" id="IPR005119">
    <property type="entry name" value="LysR_subst-bd"/>
</dbReference>
<dbReference type="RefSeq" id="WP_104922158.1">
    <property type="nucleotide sequence ID" value="NZ_CP019062.1"/>
</dbReference>
<gene>
    <name evidence="6" type="ORF">BV494_06690</name>
</gene>
<name>A0A2L1UNX3_9GAMM</name>
<keyword evidence="2" id="KW-0805">Transcription regulation</keyword>
<proteinExistence type="inferred from homology"/>
<dbReference type="InterPro" id="IPR036390">
    <property type="entry name" value="WH_DNA-bd_sf"/>
</dbReference>
<evidence type="ECO:0000313" key="6">
    <source>
        <dbReference type="EMBL" id="AVF34634.1"/>
    </source>
</evidence>
<dbReference type="Pfam" id="PF03466">
    <property type="entry name" value="LysR_substrate"/>
    <property type="match status" value="1"/>
</dbReference>
<evidence type="ECO:0000256" key="4">
    <source>
        <dbReference type="ARBA" id="ARBA00023163"/>
    </source>
</evidence>
<dbReference type="GO" id="GO:0010628">
    <property type="term" value="P:positive regulation of gene expression"/>
    <property type="evidence" value="ECO:0007669"/>
    <property type="project" value="TreeGrafter"/>
</dbReference>
<dbReference type="GO" id="GO:0043565">
    <property type="term" value="F:sequence-specific DNA binding"/>
    <property type="evidence" value="ECO:0007669"/>
    <property type="project" value="TreeGrafter"/>
</dbReference>
<dbReference type="PANTHER" id="PTHR30427">
    <property type="entry name" value="TRANSCRIPTIONAL ACTIVATOR PROTEIN LYSR"/>
    <property type="match status" value="1"/>
</dbReference>
<evidence type="ECO:0000256" key="2">
    <source>
        <dbReference type="ARBA" id="ARBA00023015"/>
    </source>
</evidence>
<dbReference type="Pfam" id="PF00126">
    <property type="entry name" value="HTH_1"/>
    <property type="match status" value="1"/>
</dbReference>
<organism evidence="6 7">
    <name type="scientific">Rahnella sikkimica</name>
    <dbReference type="NCBI Taxonomy" id="1805933"/>
    <lineage>
        <taxon>Bacteria</taxon>
        <taxon>Pseudomonadati</taxon>
        <taxon>Pseudomonadota</taxon>
        <taxon>Gammaproteobacteria</taxon>
        <taxon>Enterobacterales</taxon>
        <taxon>Yersiniaceae</taxon>
        <taxon>Rahnella</taxon>
    </lineage>
</organism>
<dbReference type="AlphaFoldDB" id="A0A2L1UNX3"/>
<dbReference type="EMBL" id="CP019062">
    <property type="protein sequence ID" value="AVF34634.1"/>
    <property type="molecule type" value="Genomic_DNA"/>
</dbReference>
<reference evidence="7" key="1">
    <citation type="submission" date="2017-01" db="EMBL/GenBank/DDBJ databases">
        <title>Genome sequence of Rouxiella sp. ERMR1:05.</title>
        <authorList>
            <person name="Kumar R."/>
            <person name="Singh D."/>
            <person name="Kumar S."/>
        </authorList>
    </citation>
    <scope>NUCLEOTIDE SEQUENCE [LARGE SCALE GENOMIC DNA]</scope>
    <source>
        <strain evidence="7">ERMR1:05</strain>
    </source>
</reference>
<dbReference type="InterPro" id="IPR000847">
    <property type="entry name" value="LysR_HTH_N"/>
</dbReference>
<dbReference type="GO" id="GO:0003700">
    <property type="term" value="F:DNA-binding transcription factor activity"/>
    <property type="evidence" value="ECO:0007669"/>
    <property type="project" value="InterPro"/>
</dbReference>
<evidence type="ECO:0000256" key="1">
    <source>
        <dbReference type="ARBA" id="ARBA00009437"/>
    </source>
</evidence>
<keyword evidence="3" id="KW-0238">DNA-binding</keyword>
<dbReference type="Proteomes" id="UP000239197">
    <property type="component" value="Chromosome"/>
</dbReference>
<keyword evidence="7" id="KW-1185">Reference proteome</keyword>
<dbReference type="PROSITE" id="PS50931">
    <property type="entry name" value="HTH_LYSR"/>
    <property type="match status" value="1"/>
</dbReference>
<dbReference type="GO" id="GO:0009089">
    <property type="term" value="P:lysine biosynthetic process via diaminopimelate"/>
    <property type="evidence" value="ECO:0007669"/>
    <property type="project" value="TreeGrafter"/>
</dbReference>
<dbReference type="SUPFAM" id="SSF53850">
    <property type="entry name" value="Periplasmic binding protein-like II"/>
    <property type="match status" value="1"/>
</dbReference>
<evidence type="ECO:0000256" key="3">
    <source>
        <dbReference type="ARBA" id="ARBA00023125"/>
    </source>
</evidence>
<dbReference type="Gene3D" id="1.10.10.10">
    <property type="entry name" value="Winged helix-like DNA-binding domain superfamily/Winged helix DNA-binding domain"/>
    <property type="match status" value="1"/>
</dbReference>
<dbReference type="PANTHER" id="PTHR30427:SF1">
    <property type="entry name" value="TRANSCRIPTIONAL ACTIVATOR PROTEIN LYSR"/>
    <property type="match status" value="1"/>
</dbReference>
<dbReference type="KEGG" id="rox:BV494_06690"/>
<keyword evidence="4" id="KW-0804">Transcription</keyword>
<accession>A0A2L1UNX3</accession>
<dbReference type="Gene3D" id="3.40.190.290">
    <property type="match status" value="1"/>
</dbReference>
<feature type="domain" description="HTH lysR-type" evidence="5">
    <location>
        <begin position="1"/>
        <end position="58"/>
    </location>
</feature>